<evidence type="ECO:0000259" key="10">
    <source>
        <dbReference type="Pfam" id="PF06136"/>
    </source>
</evidence>
<keyword evidence="12" id="KW-1185">Reference proteome</keyword>
<dbReference type="GO" id="GO:2000067">
    <property type="term" value="P:regulation of root morphogenesis"/>
    <property type="evidence" value="ECO:0007669"/>
    <property type="project" value="UniProtKB-ARBA"/>
</dbReference>
<dbReference type="GO" id="GO:0051301">
    <property type="term" value="P:cell division"/>
    <property type="evidence" value="ECO:0007669"/>
    <property type="project" value="UniProtKB-KW"/>
</dbReference>
<dbReference type="PANTHER" id="PTHR31083">
    <property type="entry name" value="UPSTREAM OF FLC PROTEIN (DUF966)"/>
    <property type="match status" value="1"/>
</dbReference>
<organism evidence="11 12">
    <name type="scientific">Apostasia shenzhenica</name>
    <dbReference type="NCBI Taxonomy" id="1088818"/>
    <lineage>
        <taxon>Eukaryota</taxon>
        <taxon>Viridiplantae</taxon>
        <taxon>Streptophyta</taxon>
        <taxon>Embryophyta</taxon>
        <taxon>Tracheophyta</taxon>
        <taxon>Spermatophyta</taxon>
        <taxon>Magnoliopsida</taxon>
        <taxon>Liliopsida</taxon>
        <taxon>Asparagales</taxon>
        <taxon>Orchidaceae</taxon>
        <taxon>Apostasioideae</taxon>
        <taxon>Apostasia</taxon>
    </lineage>
</organism>
<dbReference type="OrthoDB" id="1280899at2759"/>
<dbReference type="EMBL" id="KZ452001">
    <property type="protein sequence ID" value="PKA52787.1"/>
    <property type="molecule type" value="Genomic_DNA"/>
</dbReference>
<comment type="similarity">
    <text evidence="7">Belongs to the SOSEKI family.</text>
</comment>
<dbReference type="Pfam" id="PF06136">
    <property type="entry name" value="SOK"/>
    <property type="match status" value="1"/>
</dbReference>
<comment type="subunit">
    <text evidence="8">Homodimer. Forms long polymer filaments with other SOKs proteins polymers (e.g. SOK1, SOK2, SOK3 and SOK4) crucial for polar localization and biological activity. Binds to ANGUSTIFOLIA (AN).</text>
</comment>
<accession>A0A2I0AB58</accession>
<dbReference type="InterPro" id="IPR010369">
    <property type="entry name" value="SOK"/>
</dbReference>
<dbReference type="InterPro" id="IPR021182">
    <property type="entry name" value="SOK_magnoliopsida"/>
</dbReference>
<feature type="region of interest" description="Disordered" evidence="9">
    <location>
        <begin position="409"/>
        <end position="446"/>
    </location>
</feature>
<evidence type="ECO:0000256" key="8">
    <source>
        <dbReference type="ARBA" id="ARBA00046534"/>
    </source>
</evidence>
<feature type="domain" description="SOSEKI DIX-like" evidence="10">
    <location>
        <begin position="32"/>
        <end position="119"/>
    </location>
</feature>
<evidence type="ECO:0000313" key="11">
    <source>
        <dbReference type="EMBL" id="PKA52787.1"/>
    </source>
</evidence>
<evidence type="ECO:0000256" key="9">
    <source>
        <dbReference type="SAM" id="MobiDB-lite"/>
    </source>
</evidence>
<feature type="region of interest" description="Disordered" evidence="9">
    <location>
        <begin position="463"/>
        <end position="524"/>
    </location>
</feature>
<keyword evidence="6" id="KW-0131">Cell cycle</keyword>
<keyword evidence="5" id="KW-0472">Membrane</keyword>
<evidence type="ECO:0000313" key="12">
    <source>
        <dbReference type="Proteomes" id="UP000236161"/>
    </source>
</evidence>
<feature type="compositionally biased region" description="Basic and acidic residues" evidence="9">
    <location>
        <begin position="507"/>
        <end position="524"/>
    </location>
</feature>
<dbReference type="GO" id="GO:0005886">
    <property type="term" value="C:plasma membrane"/>
    <property type="evidence" value="ECO:0007669"/>
    <property type="project" value="UniProtKB-SubCell"/>
</dbReference>
<evidence type="ECO:0000256" key="5">
    <source>
        <dbReference type="ARBA" id="ARBA00023136"/>
    </source>
</evidence>
<feature type="compositionally biased region" description="Pro residues" evidence="9">
    <location>
        <begin position="171"/>
        <end position="186"/>
    </location>
</feature>
<dbReference type="GO" id="GO:0051302">
    <property type="term" value="P:regulation of cell division"/>
    <property type="evidence" value="ECO:0007669"/>
    <property type="project" value="UniProtKB-ARBA"/>
</dbReference>
<feature type="compositionally biased region" description="Polar residues" evidence="9">
    <location>
        <begin position="420"/>
        <end position="434"/>
    </location>
</feature>
<dbReference type="STRING" id="1088818.A0A2I0AB58"/>
<reference evidence="11 12" key="1">
    <citation type="journal article" date="2017" name="Nature">
        <title>The Apostasia genome and the evolution of orchids.</title>
        <authorList>
            <person name="Zhang G.Q."/>
            <person name="Liu K.W."/>
            <person name="Li Z."/>
            <person name="Lohaus R."/>
            <person name="Hsiao Y.Y."/>
            <person name="Niu S.C."/>
            <person name="Wang J.Y."/>
            <person name="Lin Y.C."/>
            <person name="Xu Q."/>
            <person name="Chen L.J."/>
            <person name="Yoshida K."/>
            <person name="Fujiwara S."/>
            <person name="Wang Z.W."/>
            <person name="Zhang Y.Q."/>
            <person name="Mitsuda N."/>
            <person name="Wang M."/>
            <person name="Liu G.H."/>
            <person name="Pecoraro L."/>
            <person name="Huang H.X."/>
            <person name="Xiao X.J."/>
            <person name="Lin M."/>
            <person name="Wu X.Y."/>
            <person name="Wu W.L."/>
            <person name="Chen Y.Y."/>
            <person name="Chang S.B."/>
            <person name="Sakamoto S."/>
            <person name="Ohme-Takagi M."/>
            <person name="Yagi M."/>
            <person name="Zeng S.J."/>
            <person name="Shen C.Y."/>
            <person name="Yeh C.M."/>
            <person name="Luo Y.B."/>
            <person name="Tsai W.C."/>
            <person name="Van de Peer Y."/>
            <person name="Liu Z.J."/>
        </authorList>
    </citation>
    <scope>NUCLEOTIDE SEQUENCE [LARGE SCALE GENOMIC DNA]</scope>
    <source>
        <strain evidence="12">cv. Shenzhen</strain>
        <tissue evidence="11">Stem</tissue>
    </source>
</reference>
<dbReference type="GO" id="GO:0051258">
    <property type="term" value="P:protein polymerization"/>
    <property type="evidence" value="ECO:0007669"/>
    <property type="project" value="UniProtKB-ARBA"/>
</dbReference>
<feature type="compositionally biased region" description="Polar residues" evidence="9">
    <location>
        <begin position="476"/>
        <end position="491"/>
    </location>
</feature>
<keyword evidence="4" id="KW-0132">Cell division</keyword>
<dbReference type="InterPro" id="IPR048351">
    <property type="entry name" value="SOK_DIX"/>
</dbReference>
<dbReference type="AlphaFoldDB" id="A0A2I0AB58"/>
<feature type="compositionally biased region" description="Polar residues" evidence="9">
    <location>
        <begin position="133"/>
        <end position="145"/>
    </location>
</feature>
<dbReference type="PIRSF" id="PIRSF031043">
    <property type="entry name" value="UCP031043"/>
    <property type="match status" value="1"/>
</dbReference>
<comment type="subcellular location">
    <subcellularLocation>
        <location evidence="1">Cell membrane</location>
        <topology evidence="1">Peripheral membrane protein</topology>
        <orientation evidence="1">Cytoplasmic side</orientation>
    </subcellularLocation>
</comment>
<feature type="region of interest" description="Disordered" evidence="9">
    <location>
        <begin position="133"/>
        <end position="243"/>
    </location>
</feature>
<gene>
    <name evidence="11" type="ORF">AXF42_Ash001768</name>
</gene>
<evidence type="ECO:0000256" key="3">
    <source>
        <dbReference type="ARBA" id="ARBA00022475"/>
    </source>
</evidence>
<dbReference type="Proteomes" id="UP000236161">
    <property type="component" value="Unassembled WGS sequence"/>
</dbReference>
<dbReference type="GO" id="GO:0090708">
    <property type="term" value="P:specification of plant organ axis polarity"/>
    <property type="evidence" value="ECO:0007669"/>
    <property type="project" value="UniProtKB-ARBA"/>
</dbReference>
<sequence length="524" mass="58891">MQGRMRKCGGQSSPPAAAMMQQQQMRQERRIPVVYYLCRNRQLEHPHFIEVILSSPEGLFLRDVINRLNVLRGKGMPTLYSWSCKKSYKNVFVWHDLSEDDLILPTNGNEYVLKGSELFEQSPSERIHQFSANSKMQNQKMPQSETPTSSRTQGTSSSSSPSMVFKDSKTPSPPSPPSPMPPPPPRSQRLMEEEQCLSPRKLGTSPNVSPEVYEPSGAADASTQTDDGERKGRSRRNNTCTRGVSTDECSVYFECELSHKNKSIVPKEGSKLSREDLSPLTTSSSSSSFAGKMETLESLIRADTSKMNSFRILEEEEILVPTGPRFKATNMLMQLITCGSITVKDHHSFGLVPTYKPRFSHIKFPSPIFSNSMMFGELDYLSENPRFIGLRMEDKEYFSGSLIETKKHKEDVKEGLPSLKRSSSYNAERSCTSPHSRREKETFLEPPRSKCLPIPVKITSNKQRNGIPCSPISDCPRNSSAGTDCNHSSKSGSKRFNDVSSVKGSSKRFESFNEEDKMIKIEES</sequence>
<feature type="region of interest" description="Disordered" evidence="9">
    <location>
        <begin position="1"/>
        <end position="23"/>
    </location>
</feature>
<feature type="region of interest" description="Disordered" evidence="9">
    <location>
        <begin position="269"/>
        <end position="288"/>
    </location>
</feature>
<evidence type="ECO:0000256" key="4">
    <source>
        <dbReference type="ARBA" id="ARBA00022618"/>
    </source>
</evidence>
<proteinExistence type="inferred from homology"/>
<name>A0A2I0AB58_9ASPA</name>
<evidence type="ECO:0000256" key="1">
    <source>
        <dbReference type="ARBA" id="ARBA00004413"/>
    </source>
</evidence>
<feature type="compositionally biased region" description="Low complexity" evidence="9">
    <location>
        <begin position="146"/>
        <end position="162"/>
    </location>
</feature>
<dbReference type="PANTHER" id="PTHR31083:SF6">
    <property type="entry name" value="PROTEIN SOSEKI 3"/>
    <property type="match status" value="1"/>
</dbReference>
<keyword evidence="2" id="KW-0217">Developmental protein</keyword>
<keyword evidence="3" id="KW-1003">Cell membrane</keyword>
<protein>
    <recommendedName>
        <fullName evidence="10">SOSEKI DIX-like domain-containing protein</fullName>
    </recommendedName>
</protein>
<evidence type="ECO:0000256" key="6">
    <source>
        <dbReference type="ARBA" id="ARBA00023306"/>
    </source>
</evidence>
<evidence type="ECO:0000256" key="2">
    <source>
        <dbReference type="ARBA" id="ARBA00022473"/>
    </source>
</evidence>
<evidence type="ECO:0000256" key="7">
    <source>
        <dbReference type="ARBA" id="ARBA00024211"/>
    </source>
</evidence>